<dbReference type="PANTHER" id="PTHR43712:SF12">
    <property type="entry name" value="STERIGMATOCYSTIN 8-O-METHYLTRANSFERASE"/>
    <property type="match status" value="1"/>
</dbReference>
<comment type="caution">
    <text evidence="1">The sequence shown here is derived from an EMBL/GenBank/DDBJ whole genome shotgun (WGS) entry which is preliminary data.</text>
</comment>
<dbReference type="Proteomes" id="UP001590950">
    <property type="component" value="Unassembled WGS sequence"/>
</dbReference>
<name>A0ABR3ZXG4_9LECA</name>
<keyword evidence="2" id="KW-1185">Reference proteome</keyword>
<dbReference type="SUPFAM" id="SSF46785">
    <property type="entry name" value="Winged helix' DNA-binding domain"/>
    <property type="match status" value="1"/>
</dbReference>
<organism evidence="1 2">
    <name type="scientific">Stereocaulon virgatum</name>
    <dbReference type="NCBI Taxonomy" id="373712"/>
    <lineage>
        <taxon>Eukaryota</taxon>
        <taxon>Fungi</taxon>
        <taxon>Dikarya</taxon>
        <taxon>Ascomycota</taxon>
        <taxon>Pezizomycotina</taxon>
        <taxon>Lecanoromycetes</taxon>
        <taxon>OSLEUM clade</taxon>
        <taxon>Lecanoromycetidae</taxon>
        <taxon>Lecanorales</taxon>
        <taxon>Lecanorineae</taxon>
        <taxon>Stereocaulaceae</taxon>
        <taxon>Stereocaulon</taxon>
    </lineage>
</organism>
<protein>
    <submittedName>
        <fullName evidence="1">Uncharacterized protein</fullName>
    </submittedName>
</protein>
<accession>A0ABR3ZXG4</accession>
<dbReference type="InterPro" id="IPR036390">
    <property type="entry name" value="WH_DNA-bd_sf"/>
</dbReference>
<evidence type="ECO:0000313" key="1">
    <source>
        <dbReference type="EMBL" id="KAL2038369.1"/>
    </source>
</evidence>
<proteinExistence type="predicted"/>
<evidence type="ECO:0000313" key="2">
    <source>
        <dbReference type="Proteomes" id="UP001590950"/>
    </source>
</evidence>
<sequence length="186" mass="21024">MDSKIIELAKQILANTNSVDEFLRSNELPQPSFGVDGPVDFGIGSAEVGSLRLSTIEATIELQDLLLGPTMLLRPMYNGTSLQAIYKFGIVKYVPIHGEIAFTELAKLCDIYEPDLRRILRFAMYYYRCFRELRNGFVVHTATSRSIVERAGVEDTLVVIFDECWQSYARVYGDIPALRVPAHRLT</sequence>
<gene>
    <name evidence="1" type="ORF">N7G274_009019</name>
</gene>
<reference evidence="1 2" key="1">
    <citation type="submission" date="2024-09" db="EMBL/GenBank/DDBJ databases">
        <title>Rethinking Asexuality: The Enigmatic Case of Functional Sexual Genes in Lepraria (Stereocaulaceae).</title>
        <authorList>
            <person name="Doellman M."/>
            <person name="Sun Y."/>
            <person name="Barcenas-Pena A."/>
            <person name="Lumbsch H.T."/>
            <person name="Grewe F."/>
        </authorList>
    </citation>
    <scope>NUCLEOTIDE SEQUENCE [LARGE SCALE GENOMIC DNA]</scope>
    <source>
        <strain evidence="1 2">Mercado 3170</strain>
    </source>
</reference>
<dbReference type="EMBL" id="JBEFKJ010000033">
    <property type="protein sequence ID" value="KAL2038369.1"/>
    <property type="molecule type" value="Genomic_DNA"/>
</dbReference>
<dbReference type="PANTHER" id="PTHR43712">
    <property type="entry name" value="PUTATIVE (AFU_ORTHOLOGUE AFUA_4G14580)-RELATED"/>
    <property type="match status" value="1"/>
</dbReference>